<gene>
    <name evidence="1" type="ORF">CRECT_1106</name>
</gene>
<dbReference type="GO" id="GO:0046872">
    <property type="term" value="F:metal ion binding"/>
    <property type="evidence" value="ECO:0007669"/>
    <property type="project" value="InterPro"/>
</dbReference>
<evidence type="ECO:0000313" key="1">
    <source>
        <dbReference type="EMBL" id="QCD46769.1"/>
    </source>
</evidence>
<dbReference type="AlphaFoldDB" id="A0A6G5QMC9"/>
<dbReference type="CDD" id="cd00371">
    <property type="entry name" value="HMA"/>
    <property type="match status" value="1"/>
</dbReference>
<dbReference type="InterPro" id="IPR006121">
    <property type="entry name" value="HMA_dom"/>
</dbReference>
<organism evidence="1 2">
    <name type="scientific">Campylobacter rectus</name>
    <name type="common">Wolinella recta</name>
    <dbReference type="NCBI Taxonomy" id="203"/>
    <lineage>
        <taxon>Bacteria</taxon>
        <taxon>Pseudomonadati</taxon>
        <taxon>Campylobacterota</taxon>
        <taxon>Epsilonproteobacteria</taxon>
        <taxon>Campylobacterales</taxon>
        <taxon>Campylobacteraceae</taxon>
        <taxon>Campylobacter</taxon>
    </lineage>
</organism>
<dbReference type="Pfam" id="PF19991">
    <property type="entry name" value="HMA_2"/>
    <property type="match status" value="1"/>
</dbReference>
<dbReference type="RefSeq" id="WP_002945391.1">
    <property type="nucleotide sequence ID" value="NZ_CP012543.1"/>
</dbReference>
<protein>
    <recommendedName>
        <fullName evidence="3">Cation transporter</fullName>
    </recommendedName>
</protein>
<dbReference type="Proteomes" id="UP000502377">
    <property type="component" value="Chromosome"/>
</dbReference>
<proteinExistence type="predicted"/>
<evidence type="ECO:0000313" key="2">
    <source>
        <dbReference type="Proteomes" id="UP000502377"/>
    </source>
</evidence>
<dbReference type="KEGG" id="crx:CRECT_1106"/>
<evidence type="ECO:0008006" key="3">
    <source>
        <dbReference type="Google" id="ProtNLM"/>
    </source>
</evidence>
<reference evidence="1 2" key="1">
    <citation type="submission" date="2016-07" db="EMBL/GenBank/DDBJ databases">
        <title>Comparative genomics of the Campylobacter concisus group.</title>
        <authorList>
            <person name="Miller W.G."/>
            <person name="Yee E."/>
            <person name="Chapman M.H."/>
            <person name="Huynh S."/>
            <person name="Bono J.L."/>
            <person name="On S.L.W."/>
            <person name="StLeger J."/>
            <person name="Foster G."/>
            <person name="Parker C.T."/>
        </authorList>
    </citation>
    <scope>NUCLEOTIDE SEQUENCE [LARGE SCALE GENOMIC DNA]</scope>
    <source>
        <strain evidence="1 2">ATCC 33238</strain>
    </source>
</reference>
<sequence length="113" mass="12586">MSAAPHIPSELVLRIASYFTPIHHVAGRLRVRVSSDIKKEADSLPLEKIDQTIKQIDGIKNVKFNKLIGSATIEYDNEIFPKKIWDDLLKGENLHEISALINNLAQKATGGAR</sequence>
<name>A0A6G5QMC9_CAMRE</name>
<dbReference type="EMBL" id="CP012543">
    <property type="protein sequence ID" value="QCD46769.1"/>
    <property type="molecule type" value="Genomic_DNA"/>
</dbReference>
<accession>A0A6G5QMC9</accession>